<dbReference type="Proteomes" id="UP001501222">
    <property type="component" value="Unassembled WGS sequence"/>
</dbReference>
<keyword evidence="5" id="KW-0560">Oxidoreductase</keyword>
<organism evidence="10 11">
    <name type="scientific">Kribbella ginsengisoli</name>
    <dbReference type="NCBI Taxonomy" id="363865"/>
    <lineage>
        <taxon>Bacteria</taxon>
        <taxon>Bacillati</taxon>
        <taxon>Actinomycetota</taxon>
        <taxon>Actinomycetes</taxon>
        <taxon>Propionibacteriales</taxon>
        <taxon>Kribbellaceae</taxon>
        <taxon>Kribbella</taxon>
    </lineage>
</organism>
<protein>
    <recommendedName>
        <fullName evidence="12">Iron-containing alcohol dehydrogenase</fullName>
    </recommendedName>
</protein>
<keyword evidence="6" id="KW-0520">NAD</keyword>
<evidence type="ECO:0000256" key="6">
    <source>
        <dbReference type="ARBA" id="ARBA00023027"/>
    </source>
</evidence>
<dbReference type="Gene3D" id="3.40.50.1970">
    <property type="match status" value="1"/>
</dbReference>
<evidence type="ECO:0000256" key="8">
    <source>
        <dbReference type="ARBA" id="ARBA00023209"/>
    </source>
</evidence>
<sequence>MTWSGLKDLPTLQDIKRMAATRGVPLGLRELVIGPGASAAVAGVAANLVGDTPGDLVMLVDETPYAGSGGSFKEWLLSQLASGARAVRQVCITGQSLLVEADEATMLRAEKAVRGAGVLVTVGSGTLADIGKVLSQRLNIPHVVVQTANSVNGFADDQSVLLRAGVKRTVPSRWPDALIVDIDVIALAPDLLNASGVGDLLSMFTAPADWLIASTAGLGPAYDDELVELVRPQGGRILDVAGRLGERNPHDLSYLAWMLSISGLTMGLAGTTAPSSGTEHVISHVLEMTARASGLPSSHHGERVGIATLVAAGIWSRVRRHAPARLPMLVKPEPDWAKHEALNAFRRLGKVAAEECWTAYEKKLNAWYENPDSLTRLMDEWPALQDRLDDLLGDPRELVASLQASGAPVRFGDLASKFDQQTVHWAVYNAHRMRDRFLIADLAELMGIWTPELVSDVLAELNEWGAGW</sequence>
<evidence type="ECO:0000313" key="11">
    <source>
        <dbReference type="Proteomes" id="UP001501222"/>
    </source>
</evidence>
<name>A0ABP6Z7V5_9ACTN</name>
<keyword evidence="11" id="KW-1185">Reference proteome</keyword>
<dbReference type="RefSeq" id="WP_344850131.1">
    <property type="nucleotide sequence ID" value="NZ_BAABAA010000022.1"/>
</dbReference>
<dbReference type="EMBL" id="BAABAA010000022">
    <property type="protein sequence ID" value="GAA3598276.1"/>
    <property type="molecule type" value="Genomic_DNA"/>
</dbReference>
<dbReference type="Pfam" id="PF13685">
    <property type="entry name" value="Fe-ADH_2"/>
    <property type="match status" value="1"/>
</dbReference>
<keyword evidence="1" id="KW-0963">Cytoplasm</keyword>
<evidence type="ECO:0000313" key="10">
    <source>
        <dbReference type="EMBL" id="GAA3598276.1"/>
    </source>
</evidence>
<keyword evidence="2" id="KW-0444">Lipid biosynthesis</keyword>
<reference evidence="11" key="1">
    <citation type="journal article" date="2019" name="Int. J. Syst. Evol. Microbiol.">
        <title>The Global Catalogue of Microorganisms (GCM) 10K type strain sequencing project: providing services to taxonomists for standard genome sequencing and annotation.</title>
        <authorList>
            <consortium name="The Broad Institute Genomics Platform"/>
            <consortium name="The Broad Institute Genome Sequencing Center for Infectious Disease"/>
            <person name="Wu L."/>
            <person name="Ma J."/>
        </authorList>
    </citation>
    <scope>NUCLEOTIDE SEQUENCE [LARGE SCALE GENOMIC DNA]</scope>
    <source>
        <strain evidence="11">JCM 16928</strain>
    </source>
</reference>
<dbReference type="Gene3D" id="1.20.1090.10">
    <property type="entry name" value="Dehydroquinate synthase-like - alpha domain"/>
    <property type="match status" value="1"/>
</dbReference>
<accession>A0ABP6Z7V5</accession>
<comment type="caution">
    <text evidence="10">The sequence shown here is derived from an EMBL/GenBank/DDBJ whole genome shotgun (WGS) entry which is preliminary data.</text>
</comment>
<dbReference type="InterPro" id="IPR016205">
    <property type="entry name" value="Glycerol_DH"/>
</dbReference>
<keyword evidence="8" id="KW-0594">Phospholipid biosynthesis</keyword>
<evidence type="ECO:0000256" key="2">
    <source>
        <dbReference type="ARBA" id="ARBA00022516"/>
    </source>
</evidence>
<dbReference type="PANTHER" id="PTHR43616">
    <property type="entry name" value="GLYCEROL DEHYDROGENASE"/>
    <property type="match status" value="1"/>
</dbReference>
<evidence type="ECO:0008006" key="12">
    <source>
        <dbReference type="Google" id="ProtNLM"/>
    </source>
</evidence>
<keyword evidence="7" id="KW-0443">Lipid metabolism</keyword>
<evidence type="ECO:0000256" key="7">
    <source>
        <dbReference type="ARBA" id="ARBA00023098"/>
    </source>
</evidence>
<keyword evidence="3" id="KW-0479">Metal-binding</keyword>
<evidence type="ECO:0000256" key="5">
    <source>
        <dbReference type="ARBA" id="ARBA00023002"/>
    </source>
</evidence>
<dbReference type="PANTHER" id="PTHR43616:SF5">
    <property type="entry name" value="GLYCEROL DEHYDROGENASE 1"/>
    <property type="match status" value="1"/>
</dbReference>
<proteinExistence type="predicted"/>
<keyword evidence="4" id="KW-0521">NADP</keyword>
<dbReference type="SUPFAM" id="SSF56796">
    <property type="entry name" value="Dehydroquinate synthase-like"/>
    <property type="match status" value="1"/>
</dbReference>
<dbReference type="InterPro" id="IPR032837">
    <property type="entry name" value="G1PDH"/>
</dbReference>
<evidence type="ECO:0000256" key="9">
    <source>
        <dbReference type="ARBA" id="ARBA00023264"/>
    </source>
</evidence>
<evidence type="ECO:0000256" key="1">
    <source>
        <dbReference type="ARBA" id="ARBA00022490"/>
    </source>
</evidence>
<gene>
    <name evidence="10" type="ORF">GCM10022235_82600</name>
</gene>
<evidence type="ECO:0000256" key="4">
    <source>
        <dbReference type="ARBA" id="ARBA00022857"/>
    </source>
</evidence>
<keyword evidence="9" id="KW-1208">Phospholipid metabolism</keyword>
<evidence type="ECO:0000256" key="3">
    <source>
        <dbReference type="ARBA" id="ARBA00022723"/>
    </source>
</evidence>